<dbReference type="Pfam" id="PF24924">
    <property type="entry name" value="DUF7745"/>
    <property type="match status" value="1"/>
</dbReference>
<accession>A0A5A7T1W2</accession>
<feature type="domain" description="Retrotransposon gag" evidence="4">
    <location>
        <begin position="729"/>
        <end position="817"/>
    </location>
</feature>
<evidence type="ECO:0000259" key="5">
    <source>
        <dbReference type="Pfam" id="PF24924"/>
    </source>
</evidence>
<feature type="coiled-coil region" evidence="1">
    <location>
        <begin position="568"/>
        <end position="595"/>
    </location>
</feature>
<dbReference type="InterPro" id="IPR043502">
    <property type="entry name" value="DNA/RNA_pol_sf"/>
</dbReference>
<dbReference type="SUPFAM" id="SSF50630">
    <property type="entry name" value="Acid proteases"/>
    <property type="match status" value="1"/>
</dbReference>
<dbReference type="InterPro" id="IPR000477">
    <property type="entry name" value="RT_dom"/>
</dbReference>
<evidence type="ECO:0000313" key="7">
    <source>
        <dbReference type="Proteomes" id="UP000321393"/>
    </source>
</evidence>
<feature type="region of interest" description="Disordered" evidence="2">
    <location>
        <begin position="921"/>
        <end position="947"/>
    </location>
</feature>
<dbReference type="InterPro" id="IPR021109">
    <property type="entry name" value="Peptidase_aspartic_dom_sf"/>
</dbReference>
<evidence type="ECO:0000259" key="3">
    <source>
        <dbReference type="Pfam" id="PF00078"/>
    </source>
</evidence>
<dbReference type="Gene3D" id="2.40.70.10">
    <property type="entry name" value="Acid Proteases"/>
    <property type="match status" value="1"/>
</dbReference>
<dbReference type="InterPro" id="IPR005162">
    <property type="entry name" value="Retrotrans_gag_dom"/>
</dbReference>
<evidence type="ECO:0000256" key="2">
    <source>
        <dbReference type="SAM" id="MobiDB-lite"/>
    </source>
</evidence>
<dbReference type="Gene3D" id="3.10.10.10">
    <property type="entry name" value="HIV Type 1 Reverse Transcriptase, subunit A, domain 1"/>
    <property type="match status" value="1"/>
</dbReference>
<proteinExistence type="predicted"/>
<dbReference type="InterPro" id="IPR056647">
    <property type="entry name" value="DUF7745"/>
</dbReference>
<dbReference type="EMBL" id="SSTE01019085">
    <property type="protein sequence ID" value="KAA0036933.1"/>
    <property type="molecule type" value="Genomic_DNA"/>
</dbReference>
<sequence>MIWEALTPQRRFMFSKKYGHIAELMYIPVNYFALRAIINFGDPAYGCFTFGSCDLLPTIEEYQAMLSMPQKEREIVYFFNPKQTTKRTLSKFLETVHATEIQKYIKAKGGEENVPFDYLIKMTQTYIDEDKGLTLLALCIYGAVIFPKAEGYVDRKVIKLFFQMERGVNPIIPILAETFRSLNYCRNKGEGKLNCCVRGKLNCCVPLLYIWIHSHIKFPAEFRCPRLDFSSPWNLMRNTISEFGMAVWDPTYPRKEAWLSFFAKLTSENVIWKAQWMPLKAVIYRCGDFHSVPLLGPWGGVNYTPLLVLRQVWLKQFIPPTHNLKIKDKGHYEGVTSGYEAWQANRRKNIIDISREVVERGKETSFEQPNQWIEKSIELEQKNRLLEQENEKLRKETSQWMDHATYLQNELEKTKSFLKNQDKLETDLETLDKEMRRMNKANRSMKNEKTTLQATVGLHLKMAERSEEYKILKNYADFLHYQLTALQNSSKRITQEYESLNTDYVQMKVDYDLHTRDFQVLVERVDQTIEFLRMVSKRANGFAEWAGKYSSFTPIRHPYNTRYKSQIMEEKDKDMDKMRQEINNLGEQVSKILELLSMGKGKAAVDTTQSSNPIQDTDDPIYPPGFTPYHINVPRLKPLNTMFLRIRSKQKLDVLEERLRAIEETDVYGNIDATQLCLVPGLIIPAKFKVPEFNKYDGSTCPRSHLIMYCRKMAVHINNDKLLVHCFQDSLTDPASRWYIQLDNAHIHVWKDLADAFLKQYKLNIDMAPDRLDLQRMEKKSSESFKEYAQRWRDMAAEVQPPLTDKEMTSMFMNTLRAPFYERMIGNASTNFSDIIVIGERIEYGIKHGRLAEATTEYGGIKKGTISKKKEGEVHAIGFPNSGKHKSIFGLRKYEQNFPSYINNVSHIPYNSYVPAHTVSETPKPVNSNSPRPFVQGQGSKTNSDTWRFDPIPMTYTELLPQLIQNRQLASIPMIPIQPPYPKWYDSNARCDYHAGGVGHSTENCLALKRNVQSLINAGWLSFKKSGEKSNVNENPLPDPENPKVNVVDSLVEKCKNEVHEIVMPMEAVFGLFEAGYVSHEYLDPNIRYEGKNEKRNAKEHCKDQDVEIPIIAKDIEYKKLVTNEEANEFLKIVKQKPHRKALLDILNKAHVGHDISVEKFSGIIGNITSSNSIVFTDDEIPPEGLGHTKALHIQLKCKDYVIARVLVDNGSALNIMPKSTLLMLPVDMSHIKSSTMVVKAFDGSRREVMGDIELPVKIGPCIFNIVFQVMEITPTYSFLLGRPWIHSAGVVPSTLHQKLKFIVGSKLICVMGEEDFLITKPVSTPYVEATEEALECSFCSFEIAHATMMEATVDEVIKPHKSKVEVMTTRIMGGGGYSLNKNLETLLKIPSNDGRFGLGYKPSIYDKIRLQEKKKKKRLVKLEMREFDPSIKLIPELYDTFKSAGISYSSDNSDLKDDLLTKMESLSVAAVAQEASFEGNTVYACPPDFELNNWDSVDLPTFSRDFQDSTLDALIYTMESDKENDDEDDVGISSELLRMVEEEDEVLGPHQELVEAINLGSQEESKEDMSGLSTDIVVHRVPLKPECNPVRKKLRKMKPDVLIKIKEEVQKQIEAGFLTVSKYPEWVANIVPVPKKDGKVRMCMDYRDLNRASSKDNFPLPHIDMLVGNTAGYSTFSFMDGFSGYNQIKMAEEDREKTTFITLWGNSVTK</sequence>
<dbReference type="Pfam" id="PF03732">
    <property type="entry name" value="Retrotrans_gag"/>
    <property type="match status" value="1"/>
</dbReference>
<name>A0A5A7T1W2_CUCMM</name>
<gene>
    <name evidence="6" type="ORF">E6C27_scaffold86G00060</name>
</gene>
<evidence type="ECO:0000256" key="1">
    <source>
        <dbReference type="SAM" id="Coils"/>
    </source>
</evidence>
<dbReference type="PANTHER" id="PTHR32108:SF9">
    <property type="entry name" value="REVERSE TRANSCRIPTASE RNASE H-LIKE DOMAIN-CONTAINING PROTEIN"/>
    <property type="match status" value="1"/>
</dbReference>
<dbReference type="PANTHER" id="PTHR32108">
    <property type="entry name" value="DNA-DIRECTED RNA POLYMERASE SUBUNIT ALPHA"/>
    <property type="match status" value="1"/>
</dbReference>
<reference evidence="6 7" key="1">
    <citation type="submission" date="2019-08" db="EMBL/GenBank/DDBJ databases">
        <title>Draft genome sequences of two oriental melons (Cucumis melo L. var makuwa).</title>
        <authorList>
            <person name="Kwon S.-Y."/>
        </authorList>
    </citation>
    <scope>NUCLEOTIDE SEQUENCE [LARGE SCALE GENOMIC DNA]</scope>
    <source>
        <strain evidence="7">cv. SW 3</strain>
        <tissue evidence="6">Leaf</tissue>
    </source>
</reference>
<dbReference type="CDD" id="cd01647">
    <property type="entry name" value="RT_LTR"/>
    <property type="match status" value="1"/>
</dbReference>
<evidence type="ECO:0000313" key="6">
    <source>
        <dbReference type="EMBL" id="KAA0036933.1"/>
    </source>
</evidence>
<protein>
    <submittedName>
        <fullName evidence="6">Uncharacterized protein</fullName>
    </submittedName>
</protein>
<dbReference type="Proteomes" id="UP000321393">
    <property type="component" value="Unassembled WGS sequence"/>
</dbReference>
<dbReference type="Pfam" id="PF00078">
    <property type="entry name" value="RVT_1"/>
    <property type="match status" value="1"/>
</dbReference>
<feature type="domain" description="Reverse transcriptase" evidence="3">
    <location>
        <begin position="1634"/>
        <end position="1704"/>
    </location>
</feature>
<dbReference type="SUPFAM" id="SSF56672">
    <property type="entry name" value="DNA/RNA polymerases"/>
    <property type="match status" value="1"/>
</dbReference>
<feature type="coiled-coil region" evidence="1">
    <location>
        <begin position="376"/>
        <end position="455"/>
    </location>
</feature>
<organism evidence="6 7">
    <name type="scientific">Cucumis melo var. makuwa</name>
    <name type="common">Oriental melon</name>
    <dbReference type="NCBI Taxonomy" id="1194695"/>
    <lineage>
        <taxon>Eukaryota</taxon>
        <taxon>Viridiplantae</taxon>
        <taxon>Streptophyta</taxon>
        <taxon>Embryophyta</taxon>
        <taxon>Tracheophyta</taxon>
        <taxon>Spermatophyta</taxon>
        <taxon>Magnoliopsida</taxon>
        <taxon>eudicotyledons</taxon>
        <taxon>Gunneridae</taxon>
        <taxon>Pentapetalae</taxon>
        <taxon>rosids</taxon>
        <taxon>fabids</taxon>
        <taxon>Cucurbitales</taxon>
        <taxon>Cucurbitaceae</taxon>
        <taxon>Benincaseae</taxon>
        <taxon>Cucumis</taxon>
    </lineage>
</organism>
<dbReference type="Gene3D" id="3.30.70.270">
    <property type="match status" value="1"/>
</dbReference>
<dbReference type="InterPro" id="IPR043128">
    <property type="entry name" value="Rev_trsase/Diguanyl_cyclase"/>
</dbReference>
<comment type="caution">
    <text evidence="6">The sequence shown here is derived from an EMBL/GenBank/DDBJ whole genome shotgun (WGS) entry which is preliminary data.</text>
</comment>
<dbReference type="OrthoDB" id="10058156at2759"/>
<feature type="compositionally biased region" description="Polar residues" evidence="2">
    <location>
        <begin position="921"/>
        <end position="946"/>
    </location>
</feature>
<dbReference type="CDD" id="cd00303">
    <property type="entry name" value="retropepsin_like"/>
    <property type="match status" value="1"/>
</dbReference>
<feature type="domain" description="DUF7745" evidence="5">
    <location>
        <begin position="5"/>
        <end position="358"/>
    </location>
</feature>
<keyword evidence="1" id="KW-0175">Coiled coil</keyword>
<evidence type="ECO:0000259" key="4">
    <source>
        <dbReference type="Pfam" id="PF03732"/>
    </source>
</evidence>